<keyword evidence="3" id="KW-1185">Reference proteome</keyword>
<gene>
    <name evidence="2" type="ORF">LAX5112_01044</name>
</gene>
<accession>A0A0M6ZX94</accession>
<dbReference type="EMBL" id="CXWD01000004">
    <property type="protein sequence ID" value="CTQ66650.1"/>
    <property type="molecule type" value="Genomic_DNA"/>
</dbReference>
<reference evidence="3" key="1">
    <citation type="submission" date="2015-07" db="EMBL/GenBank/DDBJ databases">
        <authorList>
            <person name="Rodrigo-Torres Lidia"/>
            <person name="Arahal R.David."/>
        </authorList>
    </citation>
    <scope>NUCLEOTIDE SEQUENCE [LARGE SCALE GENOMIC DNA]</scope>
    <source>
        <strain evidence="3">CECT 5112</strain>
    </source>
</reference>
<dbReference type="Pfam" id="PF21839">
    <property type="entry name" value="DUF6898"/>
    <property type="match status" value="1"/>
</dbReference>
<dbReference type="OrthoDB" id="8454594at2"/>
<sequence>MNRGPRAGEIYIEFRPMGKQVQVTAIDAATGVEVSMFGPSSALQSDLQKLAVRKLKRRVEQVRAAELANKDQDPTLY</sequence>
<evidence type="ECO:0000313" key="3">
    <source>
        <dbReference type="Proteomes" id="UP000053235"/>
    </source>
</evidence>
<proteinExistence type="predicted"/>
<name>A0A0M6ZX94_9HYPH</name>
<evidence type="ECO:0000259" key="1">
    <source>
        <dbReference type="Pfam" id="PF21839"/>
    </source>
</evidence>
<organism evidence="2 3">
    <name type="scientific">Roseibium alexandrii</name>
    <dbReference type="NCBI Taxonomy" id="388408"/>
    <lineage>
        <taxon>Bacteria</taxon>
        <taxon>Pseudomonadati</taxon>
        <taxon>Pseudomonadota</taxon>
        <taxon>Alphaproteobacteria</taxon>
        <taxon>Hyphomicrobiales</taxon>
        <taxon>Stappiaceae</taxon>
        <taxon>Roseibium</taxon>
    </lineage>
</organism>
<dbReference type="AlphaFoldDB" id="A0A0M6ZX94"/>
<dbReference type="STRING" id="388408.LAX5112_01044"/>
<dbReference type="InterPro" id="IPR054193">
    <property type="entry name" value="DUF6898"/>
</dbReference>
<dbReference type="Proteomes" id="UP000053235">
    <property type="component" value="Unassembled WGS sequence"/>
</dbReference>
<evidence type="ECO:0000313" key="2">
    <source>
        <dbReference type="EMBL" id="CTQ66650.1"/>
    </source>
</evidence>
<feature type="domain" description="DUF6898" evidence="1">
    <location>
        <begin position="8"/>
        <end position="61"/>
    </location>
</feature>
<protein>
    <recommendedName>
        <fullName evidence="1">DUF6898 domain-containing protein</fullName>
    </recommendedName>
</protein>